<evidence type="ECO:0000313" key="2">
    <source>
        <dbReference type="Proteomes" id="UP000177811"/>
    </source>
</evidence>
<reference evidence="1 2" key="1">
    <citation type="journal article" date="2016" name="Nat. Commun.">
        <title>Thousands of microbial genomes shed light on interconnected biogeochemical processes in an aquifer system.</title>
        <authorList>
            <person name="Anantharaman K."/>
            <person name="Brown C.T."/>
            <person name="Hug L.A."/>
            <person name="Sharon I."/>
            <person name="Castelle C.J."/>
            <person name="Probst A.J."/>
            <person name="Thomas B.C."/>
            <person name="Singh A."/>
            <person name="Wilkins M.J."/>
            <person name="Karaoz U."/>
            <person name="Brodie E.L."/>
            <person name="Williams K.H."/>
            <person name="Hubbard S.S."/>
            <person name="Banfield J.F."/>
        </authorList>
    </citation>
    <scope>NUCLEOTIDE SEQUENCE [LARGE SCALE GENOMIC DNA]</scope>
</reference>
<dbReference type="Proteomes" id="UP000177811">
    <property type="component" value="Unassembled WGS sequence"/>
</dbReference>
<dbReference type="AlphaFoldDB" id="A0A1G2KP53"/>
<dbReference type="EMBL" id="MHQL01000069">
    <property type="protein sequence ID" value="OHA01165.1"/>
    <property type="molecule type" value="Genomic_DNA"/>
</dbReference>
<comment type="caution">
    <text evidence="1">The sequence shown here is derived from an EMBL/GenBank/DDBJ whole genome shotgun (WGS) entry which is preliminary data.</text>
</comment>
<evidence type="ECO:0000313" key="1">
    <source>
        <dbReference type="EMBL" id="OHA01165.1"/>
    </source>
</evidence>
<gene>
    <name evidence="1" type="ORF">A3C16_04575</name>
</gene>
<sequence>MAMVKIFTYEYQITVNNAVVGRKIREIPQTVIEDQVNAFVNHLPGSRPRHSIQWLQSSTDYMTTITAVITY</sequence>
<organism evidence="1 2">
    <name type="scientific">Candidatus Sungbacteria bacterium RIFCSPHIGHO2_02_FULL_51_29</name>
    <dbReference type="NCBI Taxonomy" id="1802273"/>
    <lineage>
        <taxon>Bacteria</taxon>
        <taxon>Candidatus Sungiibacteriota</taxon>
    </lineage>
</organism>
<proteinExistence type="predicted"/>
<accession>A0A1G2KP53</accession>
<protein>
    <submittedName>
        <fullName evidence="1">Uncharacterized protein</fullName>
    </submittedName>
</protein>
<name>A0A1G2KP53_9BACT</name>